<dbReference type="Gene3D" id="3.90.600.10">
    <property type="entry name" value="Phosphoribosylglycinamide synthetase, C-terminal domain"/>
    <property type="match status" value="1"/>
</dbReference>
<dbReference type="InterPro" id="IPR000115">
    <property type="entry name" value="PRibGlycinamide_synth"/>
</dbReference>
<dbReference type="SUPFAM" id="SSF51246">
    <property type="entry name" value="Rudiment single hybrid motif"/>
    <property type="match status" value="1"/>
</dbReference>
<dbReference type="Gene3D" id="3.30.1490.20">
    <property type="entry name" value="ATP-grasp fold, A domain"/>
    <property type="match status" value="1"/>
</dbReference>
<dbReference type="RefSeq" id="WP_133956861.1">
    <property type="nucleotide sequence ID" value="NZ_SORI01000004.1"/>
</dbReference>
<dbReference type="InterPro" id="IPR020559">
    <property type="entry name" value="PRibGlycinamide_synth_CS"/>
</dbReference>
<comment type="caution">
    <text evidence="17">The sequence shown here is derived from an EMBL/GenBank/DDBJ whole genome shotgun (WGS) entry which is preliminary data.</text>
</comment>
<dbReference type="InterPro" id="IPR037123">
    <property type="entry name" value="PRibGlycinamide_synth_C_sf"/>
</dbReference>
<comment type="similarity">
    <text evidence="11 14">Belongs to the GARS family.</text>
</comment>
<comment type="catalytic activity">
    <reaction evidence="14">
        <text>5-phospho-beta-D-ribosylamine + glycine + ATP = N(1)-(5-phospho-beta-D-ribosyl)glycinamide + ADP + phosphate + H(+)</text>
        <dbReference type="Rhea" id="RHEA:17453"/>
        <dbReference type="ChEBI" id="CHEBI:15378"/>
        <dbReference type="ChEBI" id="CHEBI:30616"/>
        <dbReference type="ChEBI" id="CHEBI:43474"/>
        <dbReference type="ChEBI" id="CHEBI:57305"/>
        <dbReference type="ChEBI" id="CHEBI:58681"/>
        <dbReference type="ChEBI" id="CHEBI:143788"/>
        <dbReference type="ChEBI" id="CHEBI:456216"/>
        <dbReference type="EC" id="6.3.4.13"/>
    </reaction>
</comment>
<evidence type="ECO:0000256" key="6">
    <source>
        <dbReference type="ARBA" id="ARBA00022723"/>
    </source>
</evidence>
<dbReference type="EC" id="6.3.4.13" evidence="4 14"/>
<dbReference type="Pfam" id="PF02843">
    <property type="entry name" value="GARS_C"/>
    <property type="match status" value="1"/>
</dbReference>
<comment type="cofactor">
    <cofactor evidence="2">
        <name>Mg(2+)</name>
        <dbReference type="ChEBI" id="CHEBI:18420"/>
    </cofactor>
</comment>
<dbReference type="InterPro" id="IPR011761">
    <property type="entry name" value="ATP-grasp"/>
</dbReference>
<reference evidence="17 18" key="1">
    <citation type="submission" date="2019-03" db="EMBL/GenBank/DDBJ databases">
        <title>Genomic Encyclopedia of Type Strains, Phase IV (KMG-IV): sequencing the most valuable type-strain genomes for metagenomic binning, comparative biology and taxonomic classification.</title>
        <authorList>
            <person name="Goeker M."/>
        </authorList>
    </citation>
    <scope>NUCLEOTIDE SEQUENCE [LARGE SCALE GENOMIC DNA]</scope>
    <source>
        <strain evidence="17 18">DSM 25964</strain>
    </source>
</reference>
<dbReference type="GO" id="GO:0046872">
    <property type="term" value="F:metal ion binding"/>
    <property type="evidence" value="ECO:0007669"/>
    <property type="project" value="UniProtKB-KW"/>
</dbReference>
<dbReference type="Gene3D" id="3.40.50.20">
    <property type="match status" value="1"/>
</dbReference>
<keyword evidence="9 15" id="KW-0067">ATP-binding</keyword>
<evidence type="ECO:0000256" key="1">
    <source>
        <dbReference type="ARBA" id="ARBA00001936"/>
    </source>
</evidence>
<dbReference type="FunFam" id="3.90.600.10:FF:000001">
    <property type="entry name" value="Trifunctional purine biosynthetic protein adenosine-3"/>
    <property type="match status" value="1"/>
</dbReference>
<evidence type="ECO:0000256" key="3">
    <source>
        <dbReference type="ARBA" id="ARBA00005174"/>
    </source>
</evidence>
<evidence type="ECO:0000256" key="14">
    <source>
        <dbReference type="HAMAP-Rule" id="MF_00138"/>
    </source>
</evidence>
<evidence type="ECO:0000313" key="17">
    <source>
        <dbReference type="EMBL" id="TDY61837.1"/>
    </source>
</evidence>
<dbReference type="InterPro" id="IPR020561">
    <property type="entry name" value="PRibGlycinamid_synth_ATP-grasp"/>
</dbReference>
<sequence>MTNFLVVGGGSREHAIVWALSKSGAVGTIHAAPGNAGMASLAVLHPSAGLSAGELLPLLRAHSIGLVVIGPEVPLAAGLADDLRNEGLSVFGPGKAGAMLEGSKLHAKKFMERHGIPTAPWDLCSTVDEVRSALEKRRAPFIVKADGLAAGKGVVVASSMEEAIQAARGMIEEGLLGESGRKVIVEDALEGEELTVLALTDGLTWRMLPPSQDHKRVFDGDRGPNTGGMGAFAPVPWVDSSLCDRIRNLILEPSFRGLREDGIPYCGILYAGLMIGSDGMPRVIEYNVRFGDPEAQVVIPLLEGDFGELIIACCEGRLGEVSFREPARWSADVVLASGGYPGSFEKGKKITGLDEAAGMTDFLVFHGGTALDPEGHFITSGGRVLSAVGLGNSLEEAIAKAYEGASAISFENVHYRKDIGQKAFRQRRK</sequence>
<evidence type="ECO:0000256" key="11">
    <source>
        <dbReference type="ARBA" id="ARBA00038345"/>
    </source>
</evidence>
<dbReference type="PROSITE" id="PS00184">
    <property type="entry name" value="GARS"/>
    <property type="match status" value="1"/>
</dbReference>
<keyword evidence="7 15" id="KW-0547">Nucleotide-binding</keyword>
<name>A0A4R8MCB1_9BACT</name>
<dbReference type="GO" id="GO:0005524">
    <property type="term" value="F:ATP binding"/>
    <property type="evidence" value="ECO:0007669"/>
    <property type="project" value="UniProtKB-UniRule"/>
</dbReference>
<protein>
    <recommendedName>
        <fullName evidence="4 14">Phosphoribosylamine--glycine ligase</fullName>
        <ecNumber evidence="4 14">6.3.4.13</ecNumber>
    </recommendedName>
    <alternativeName>
        <fullName evidence="14">GARS</fullName>
    </alternativeName>
    <alternativeName>
        <fullName evidence="12 14">Glycinamide ribonucleotide synthetase</fullName>
    </alternativeName>
    <alternativeName>
        <fullName evidence="13 14">Phosphoribosylglycinamide synthetase</fullName>
    </alternativeName>
</protein>
<gene>
    <name evidence="14" type="primary">purD</name>
    <name evidence="17" type="ORF">C8D99_10477</name>
</gene>
<dbReference type="EMBL" id="SORI01000004">
    <property type="protein sequence ID" value="TDY61837.1"/>
    <property type="molecule type" value="Genomic_DNA"/>
</dbReference>
<dbReference type="InterPro" id="IPR020560">
    <property type="entry name" value="PRibGlycinamide_synth_C-dom"/>
</dbReference>
<dbReference type="PANTHER" id="PTHR43472:SF1">
    <property type="entry name" value="PHOSPHORIBOSYLAMINE--GLYCINE LIGASE, CHLOROPLASTIC"/>
    <property type="match status" value="1"/>
</dbReference>
<keyword evidence="5 14" id="KW-0436">Ligase</keyword>
<comment type="pathway">
    <text evidence="3 14">Purine metabolism; IMP biosynthesis via de novo pathway; N(1)-(5-phospho-D-ribosyl)glycinamide from 5-phospho-alpha-D-ribose 1-diphosphate: step 2/2.</text>
</comment>
<keyword evidence="10" id="KW-0464">Manganese</keyword>
<evidence type="ECO:0000313" key="18">
    <source>
        <dbReference type="Proteomes" id="UP000295066"/>
    </source>
</evidence>
<evidence type="ECO:0000259" key="16">
    <source>
        <dbReference type="PROSITE" id="PS50975"/>
    </source>
</evidence>
<dbReference type="Proteomes" id="UP000295066">
    <property type="component" value="Unassembled WGS sequence"/>
</dbReference>
<dbReference type="GO" id="GO:0006189">
    <property type="term" value="P:'de novo' IMP biosynthetic process"/>
    <property type="evidence" value="ECO:0007669"/>
    <property type="project" value="UniProtKB-UniRule"/>
</dbReference>
<keyword evidence="6" id="KW-0479">Metal-binding</keyword>
<evidence type="ECO:0000256" key="8">
    <source>
        <dbReference type="ARBA" id="ARBA00022755"/>
    </source>
</evidence>
<dbReference type="Gene3D" id="3.30.470.20">
    <property type="entry name" value="ATP-grasp fold, B domain"/>
    <property type="match status" value="1"/>
</dbReference>
<evidence type="ECO:0000256" key="10">
    <source>
        <dbReference type="ARBA" id="ARBA00023211"/>
    </source>
</evidence>
<dbReference type="UniPathway" id="UPA00074">
    <property type="reaction ID" value="UER00125"/>
</dbReference>
<evidence type="ECO:0000256" key="15">
    <source>
        <dbReference type="PROSITE-ProRule" id="PRU00409"/>
    </source>
</evidence>
<dbReference type="NCBIfam" id="TIGR00877">
    <property type="entry name" value="purD"/>
    <property type="match status" value="1"/>
</dbReference>
<keyword evidence="18" id="KW-1185">Reference proteome</keyword>
<dbReference type="PANTHER" id="PTHR43472">
    <property type="entry name" value="PHOSPHORIBOSYLAMINE--GLYCINE LIGASE"/>
    <property type="match status" value="1"/>
</dbReference>
<dbReference type="InterPro" id="IPR011054">
    <property type="entry name" value="Rudment_hybrid_motif"/>
</dbReference>
<dbReference type="AlphaFoldDB" id="A0A4R8MCB1"/>
<dbReference type="InterPro" id="IPR013815">
    <property type="entry name" value="ATP_grasp_subdomain_1"/>
</dbReference>
<evidence type="ECO:0000256" key="4">
    <source>
        <dbReference type="ARBA" id="ARBA00013255"/>
    </source>
</evidence>
<dbReference type="GO" id="GO:0004637">
    <property type="term" value="F:phosphoribosylamine-glycine ligase activity"/>
    <property type="evidence" value="ECO:0007669"/>
    <property type="project" value="UniProtKB-UniRule"/>
</dbReference>
<feature type="domain" description="ATP-grasp" evidence="16">
    <location>
        <begin position="108"/>
        <end position="315"/>
    </location>
</feature>
<comment type="cofactor">
    <cofactor evidence="1">
        <name>Mn(2+)</name>
        <dbReference type="ChEBI" id="CHEBI:29035"/>
    </cofactor>
</comment>
<dbReference type="SMART" id="SM01210">
    <property type="entry name" value="GARS_C"/>
    <property type="match status" value="1"/>
</dbReference>
<evidence type="ECO:0000256" key="9">
    <source>
        <dbReference type="ARBA" id="ARBA00022840"/>
    </source>
</evidence>
<dbReference type="SUPFAM" id="SSF52440">
    <property type="entry name" value="PreATP-grasp domain"/>
    <property type="match status" value="1"/>
</dbReference>
<dbReference type="PROSITE" id="PS50975">
    <property type="entry name" value="ATP_GRASP"/>
    <property type="match status" value="1"/>
</dbReference>
<evidence type="ECO:0000256" key="12">
    <source>
        <dbReference type="ARBA" id="ARBA00042242"/>
    </source>
</evidence>
<evidence type="ECO:0000256" key="5">
    <source>
        <dbReference type="ARBA" id="ARBA00022598"/>
    </source>
</evidence>
<evidence type="ECO:0000256" key="7">
    <source>
        <dbReference type="ARBA" id="ARBA00022741"/>
    </source>
</evidence>
<organism evidence="17 18">
    <name type="scientific">Aminivibrio pyruvatiphilus</name>
    <dbReference type="NCBI Taxonomy" id="1005740"/>
    <lineage>
        <taxon>Bacteria</taxon>
        <taxon>Thermotogati</taxon>
        <taxon>Synergistota</taxon>
        <taxon>Synergistia</taxon>
        <taxon>Synergistales</taxon>
        <taxon>Aminobacteriaceae</taxon>
        <taxon>Aminivibrio</taxon>
    </lineage>
</organism>
<keyword evidence="8 14" id="KW-0658">Purine biosynthesis</keyword>
<dbReference type="Pfam" id="PF01071">
    <property type="entry name" value="GARS_A"/>
    <property type="match status" value="1"/>
</dbReference>
<proteinExistence type="inferred from homology"/>
<dbReference type="GO" id="GO:0009113">
    <property type="term" value="P:purine nucleobase biosynthetic process"/>
    <property type="evidence" value="ECO:0007669"/>
    <property type="project" value="InterPro"/>
</dbReference>
<dbReference type="OrthoDB" id="9807240at2"/>
<dbReference type="InterPro" id="IPR016185">
    <property type="entry name" value="PreATP-grasp_dom_sf"/>
</dbReference>
<evidence type="ECO:0000256" key="2">
    <source>
        <dbReference type="ARBA" id="ARBA00001946"/>
    </source>
</evidence>
<dbReference type="Pfam" id="PF02844">
    <property type="entry name" value="GARS_N"/>
    <property type="match status" value="1"/>
</dbReference>
<dbReference type="HAMAP" id="MF_00138">
    <property type="entry name" value="GARS"/>
    <property type="match status" value="1"/>
</dbReference>
<dbReference type="SMART" id="SM01209">
    <property type="entry name" value="GARS_A"/>
    <property type="match status" value="1"/>
</dbReference>
<dbReference type="SUPFAM" id="SSF56059">
    <property type="entry name" value="Glutathione synthetase ATP-binding domain-like"/>
    <property type="match status" value="1"/>
</dbReference>
<dbReference type="FunFam" id="3.30.470.20:FF:000018">
    <property type="entry name" value="Trifunctional purine biosynthetic protein adenosine-3"/>
    <property type="match status" value="1"/>
</dbReference>
<evidence type="ECO:0000256" key="13">
    <source>
        <dbReference type="ARBA" id="ARBA00042864"/>
    </source>
</evidence>
<dbReference type="InterPro" id="IPR020562">
    <property type="entry name" value="PRibGlycinamide_synth_N"/>
</dbReference>
<accession>A0A4R8MCB1</accession>